<keyword evidence="6" id="KW-0533">Nickel</keyword>
<evidence type="ECO:0000313" key="13">
    <source>
        <dbReference type="Proteomes" id="UP000502179"/>
    </source>
</evidence>
<reference evidence="12 13" key="1">
    <citation type="submission" date="2020-02" db="EMBL/GenBank/DDBJ databases">
        <title>Genome analysis of Thermosulfuriphilus ammonigenes ST65T, an anaerobic thermophilic chemolithoautotrophic bacterium isolated from a deep-sea hydrothermal vent.</title>
        <authorList>
            <person name="Slobodkina G."/>
            <person name="Allioux M."/>
            <person name="Merkel A."/>
            <person name="Alain K."/>
            <person name="Jebbar M."/>
            <person name="Slobodkin A."/>
        </authorList>
    </citation>
    <scope>NUCLEOTIDE SEQUENCE [LARGE SCALE GENOMIC DNA]</scope>
    <source>
        <strain evidence="12 13">ST65</strain>
    </source>
</reference>
<dbReference type="InterPro" id="IPR016101">
    <property type="entry name" value="CO_DH_a-bundle"/>
</dbReference>
<dbReference type="NCBIfam" id="TIGR01702">
    <property type="entry name" value="CO_DH_cata"/>
    <property type="match status" value="1"/>
</dbReference>
<dbReference type="Pfam" id="PF03063">
    <property type="entry name" value="Prismane"/>
    <property type="match status" value="1"/>
</dbReference>
<comment type="similarity">
    <text evidence="2">Belongs to the Ni-containing carbon monoxide dehydrogenase family.</text>
</comment>
<keyword evidence="10" id="KW-0411">Iron-sulfur</keyword>
<evidence type="ECO:0000256" key="8">
    <source>
        <dbReference type="ARBA" id="ARBA00023002"/>
    </source>
</evidence>
<keyword evidence="5" id="KW-0004">4Fe-4S</keyword>
<evidence type="ECO:0000256" key="6">
    <source>
        <dbReference type="ARBA" id="ARBA00022596"/>
    </source>
</evidence>
<dbReference type="InterPro" id="IPR004137">
    <property type="entry name" value="HCP/CODH"/>
</dbReference>
<dbReference type="Proteomes" id="UP000502179">
    <property type="component" value="Chromosome"/>
</dbReference>
<dbReference type="FunFam" id="3.40.50.2030:FF:000005">
    <property type="entry name" value="Carbon monoxide dehydrogenase"/>
    <property type="match status" value="1"/>
</dbReference>
<dbReference type="EC" id="1.2.7.4" evidence="4"/>
<keyword evidence="9" id="KW-0408">Iron</keyword>
<dbReference type="GO" id="GO:0016151">
    <property type="term" value="F:nickel cation binding"/>
    <property type="evidence" value="ECO:0007669"/>
    <property type="project" value="InterPro"/>
</dbReference>
<evidence type="ECO:0000256" key="5">
    <source>
        <dbReference type="ARBA" id="ARBA00022485"/>
    </source>
</evidence>
<protein>
    <recommendedName>
        <fullName evidence="4">anaerobic carbon-monoxide dehydrogenase</fullName>
        <ecNumber evidence="4">1.2.7.4</ecNumber>
    </recommendedName>
</protein>
<evidence type="ECO:0000256" key="7">
    <source>
        <dbReference type="ARBA" id="ARBA00022723"/>
    </source>
</evidence>
<dbReference type="PANTHER" id="PTHR30109:SF4">
    <property type="entry name" value="CARBON MONOXIDE DEHYDROGENASE"/>
    <property type="match status" value="1"/>
</dbReference>
<dbReference type="SUPFAM" id="SSF56821">
    <property type="entry name" value="Prismane protein-like"/>
    <property type="match status" value="1"/>
</dbReference>
<evidence type="ECO:0000313" key="12">
    <source>
        <dbReference type="EMBL" id="QIJ70899.1"/>
    </source>
</evidence>
<dbReference type="KEGG" id="tav:G4V39_00810"/>
<dbReference type="PANTHER" id="PTHR30109">
    <property type="entry name" value="HYDROXYLAMINE REDUCTASE"/>
    <property type="match status" value="1"/>
</dbReference>
<dbReference type="Gene3D" id="1.20.1270.30">
    <property type="match status" value="1"/>
</dbReference>
<evidence type="ECO:0000256" key="9">
    <source>
        <dbReference type="ARBA" id="ARBA00023004"/>
    </source>
</evidence>
<dbReference type="GO" id="GO:0042542">
    <property type="term" value="P:response to hydrogen peroxide"/>
    <property type="evidence" value="ECO:0007669"/>
    <property type="project" value="TreeGrafter"/>
</dbReference>
<name>A0A6G7PT91_9BACT</name>
<dbReference type="GO" id="GO:0043885">
    <property type="term" value="F:anaerobic carbon-monoxide dehydrogenase activity"/>
    <property type="evidence" value="ECO:0007669"/>
    <property type="project" value="UniProtKB-EC"/>
</dbReference>
<dbReference type="Gene3D" id="3.40.50.2030">
    <property type="match status" value="2"/>
</dbReference>
<evidence type="ECO:0000256" key="11">
    <source>
        <dbReference type="ARBA" id="ARBA00048733"/>
    </source>
</evidence>
<evidence type="ECO:0000256" key="2">
    <source>
        <dbReference type="ARBA" id="ARBA00010689"/>
    </source>
</evidence>
<accession>A0A6G7PT91</accession>
<sequence>MGAEERSVDPAIKGLLKVSQSYETVWDRLDSQTPHCKFGLQGVCCRNCIMGPCRISQKTKFGVCGANEDTIVARNVVRAIAAGVAAHSDHARAVAILLAEIASGENQDYRIADPEKLKAVAGRLGLETQKELLVLAKEVAGVAMEDFGRQAEEALKFLKSYVPPQRLKRWQELEKNLYKQTAKKMGILPRNIDREIAESLHRTTMGVDHDPLSLLLQGVRTSLADGWGGSLMATELQDIIFGTPRVRAISTNLGVLSADKVNIVIHGHEPILSEKIVEMASHPEMERLAHEVGAEGINVVGICCTGNEILMRQGVPVAGNELHQEMAILTGAVEAMVVDVQCIYPALGKLAKCFHTKFISTSDRAKFPESLHIQFEEKNADEVARKIIETAIKAFPLRNKNQVNIPNHTSEAIVGFSNEALIDLLGGSLTPLIEAMISGDIKGVVGIVGCNNPKVKHDYHHTTLTQELIKRDILVIGTGCWAIAAAKAGLMRLQTQEISGPGLKKVCKALKIPPVIHMGSCVDCSRMLNLAGALAGYLKSDISDLPLVGSAPEWTTEKAMAIGTYFIASGIPVHLWPIPPVTGSQTVVKMLTEDINQSTK</sequence>
<dbReference type="GO" id="GO:0050418">
    <property type="term" value="F:hydroxylamine reductase activity"/>
    <property type="evidence" value="ECO:0007669"/>
    <property type="project" value="TreeGrafter"/>
</dbReference>
<dbReference type="AlphaFoldDB" id="A0A6G7PT91"/>
<dbReference type="EMBL" id="CP048877">
    <property type="protein sequence ID" value="QIJ70899.1"/>
    <property type="molecule type" value="Genomic_DNA"/>
</dbReference>
<dbReference type="GO" id="GO:0051539">
    <property type="term" value="F:4 iron, 4 sulfur cluster binding"/>
    <property type="evidence" value="ECO:0007669"/>
    <property type="project" value="UniProtKB-KW"/>
</dbReference>
<dbReference type="InterPro" id="IPR010047">
    <property type="entry name" value="CODH"/>
</dbReference>
<gene>
    <name evidence="12" type="primary">cooS</name>
    <name evidence="12" type="ORF">G4V39_00810</name>
</gene>
<evidence type="ECO:0000256" key="4">
    <source>
        <dbReference type="ARBA" id="ARBA00012819"/>
    </source>
</evidence>
<keyword evidence="8 12" id="KW-0560">Oxidoreductase</keyword>
<keyword evidence="13" id="KW-1185">Reference proteome</keyword>
<evidence type="ECO:0000256" key="10">
    <source>
        <dbReference type="ARBA" id="ARBA00023014"/>
    </source>
</evidence>
<proteinExistence type="inferred from homology"/>
<dbReference type="GO" id="GO:0004601">
    <property type="term" value="F:peroxidase activity"/>
    <property type="evidence" value="ECO:0007669"/>
    <property type="project" value="TreeGrafter"/>
</dbReference>
<evidence type="ECO:0000256" key="1">
    <source>
        <dbReference type="ARBA" id="ARBA00001966"/>
    </source>
</evidence>
<dbReference type="CDD" id="cd01915">
    <property type="entry name" value="CODH"/>
    <property type="match status" value="1"/>
</dbReference>
<comment type="cofactor">
    <cofactor evidence="1">
        <name>[4Fe-4S] cluster</name>
        <dbReference type="ChEBI" id="CHEBI:49883"/>
    </cofactor>
</comment>
<organism evidence="12 13">
    <name type="scientific">Thermosulfuriphilus ammonigenes</name>
    <dbReference type="NCBI Taxonomy" id="1936021"/>
    <lineage>
        <taxon>Bacteria</taxon>
        <taxon>Pseudomonadati</taxon>
        <taxon>Thermodesulfobacteriota</taxon>
        <taxon>Thermodesulfobacteria</taxon>
        <taxon>Thermodesulfobacteriales</taxon>
        <taxon>Thermodesulfobacteriaceae</taxon>
        <taxon>Thermosulfuriphilus</taxon>
    </lineage>
</organism>
<dbReference type="RefSeq" id="WP_166031122.1">
    <property type="nucleotide sequence ID" value="NZ_CP048877.1"/>
</dbReference>
<dbReference type="PIRSF" id="PIRSF005023">
    <property type="entry name" value="CODH"/>
    <property type="match status" value="1"/>
</dbReference>
<keyword evidence="7" id="KW-0479">Metal-binding</keyword>
<comment type="subunit">
    <text evidence="3">Homodimer.</text>
</comment>
<dbReference type="GO" id="GO:0006091">
    <property type="term" value="P:generation of precursor metabolites and energy"/>
    <property type="evidence" value="ECO:0007669"/>
    <property type="project" value="InterPro"/>
</dbReference>
<comment type="catalytic activity">
    <reaction evidence="11">
        <text>CO + 2 oxidized [2Fe-2S]-[ferredoxin] + H2O = 2 reduced [2Fe-2S]-[ferredoxin] + CO2 + 2 H(+)</text>
        <dbReference type="Rhea" id="RHEA:21040"/>
        <dbReference type="Rhea" id="RHEA-COMP:10000"/>
        <dbReference type="Rhea" id="RHEA-COMP:10001"/>
        <dbReference type="ChEBI" id="CHEBI:15377"/>
        <dbReference type="ChEBI" id="CHEBI:15378"/>
        <dbReference type="ChEBI" id="CHEBI:16526"/>
        <dbReference type="ChEBI" id="CHEBI:17245"/>
        <dbReference type="ChEBI" id="CHEBI:33737"/>
        <dbReference type="ChEBI" id="CHEBI:33738"/>
        <dbReference type="EC" id="1.2.7.4"/>
    </reaction>
</comment>
<dbReference type="InterPro" id="IPR016099">
    <property type="entry name" value="Prismane-like_a/b-sand"/>
</dbReference>
<evidence type="ECO:0000256" key="3">
    <source>
        <dbReference type="ARBA" id="ARBA00011738"/>
    </source>
</evidence>
<dbReference type="InterPro" id="IPR011254">
    <property type="entry name" value="Prismane-like_sf"/>
</dbReference>